<feature type="non-terminal residue" evidence="2">
    <location>
        <position position="1"/>
    </location>
</feature>
<evidence type="ECO:0000313" key="2">
    <source>
        <dbReference type="EMBL" id="CAH2315085.1"/>
    </source>
</evidence>
<dbReference type="AlphaFoldDB" id="A0AAD1T4F6"/>
<organism evidence="2 3">
    <name type="scientific">Pelobates cultripes</name>
    <name type="common">Western spadefoot toad</name>
    <dbReference type="NCBI Taxonomy" id="61616"/>
    <lineage>
        <taxon>Eukaryota</taxon>
        <taxon>Metazoa</taxon>
        <taxon>Chordata</taxon>
        <taxon>Craniata</taxon>
        <taxon>Vertebrata</taxon>
        <taxon>Euteleostomi</taxon>
        <taxon>Amphibia</taxon>
        <taxon>Batrachia</taxon>
        <taxon>Anura</taxon>
        <taxon>Pelobatoidea</taxon>
        <taxon>Pelobatidae</taxon>
        <taxon>Pelobates</taxon>
    </lineage>
</organism>
<reference evidence="2" key="1">
    <citation type="submission" date="2022-03" db="EMBL/GenBank/DDBJ databases">
        <authorList>
            <person name="Alioto T."/>
            <person name="Alioto T."/>
            <person name="Gomez Garrido J."/>
        </authorList>
    </citation>
    <scope>NUCLEOTIDE SEQUENCE</scope>
</reference>
<accession>A0AAD1T4F6</accession>
<dbReference type="Pfam" id="PF26215">
    <property type="entry name" value="HTH_animal"/>
    <property type="match status" value="1"/>
</dbReference>
<evidence type="ECO:0000313" key="3">
    <source>
        <dbReference type="Proteomes" id="UP001295444"/>
    </source>
</evidence>
<feature type="domain" description="Helix-turn-helix" evidence="1">
    <location>
        <begin position="52"/>
        <end position="108"/>
    </location>
</feature>
<gene>
    <name evidence="2" type="ORF">PECUL_23A058845</name>
</gene>
<proteinExistence type="predicted"/>
<feature type="non-terminal residue" evidence="2">
    <location>
        <position position="117"/>
    </location>
</feature>
<sequence length="117" mass="13432">TMVEELNKLPVPIRMTANISSERVQYLDVELSVGTNKIEYSLFTKATDRNTLLHAHSAHPQALKKSLPKAQYLSVMRNSSDDNTKERQLVEMKERFLECGYQHSTLDKALEEARTPR</sequence>
<keyword evidence="3" id="KW-1185">Reference proteome</keyword>
<dbReference type="Proteomes" id="UP001295444">
    <property type="component" value="Chromosome 09"/>
</dbReference>
<name>A0AAD1T4F6_PELCU</name>
<dbReference type="PANTHER" id="PTHR21301">
    <property type="entry name" value="REVERSE TRANSCRIPTASE"/>
    <property type="match status" value="1"/>
</dbReference>
<evidence type="ECO:0000259" key="1">
    <source>
        <dbReference type="Pfam" id="PF26215"/>
    </source>
</evidence>
<dbReference type="InterPro" id="IPR058912">
    <property type="entry name" value="HTH_animal"/>
</dbReference>
<dbReference type="EMBL" id="OW240920">
    <property type="protein sequence ID" value="CAH2315085.1"/>
    <property type="molecule type" value="Genomic_DNA"/>
</dbReference>
<protein>
    <recommendedName>
        <fullName evidence="1">Helix-turn-helix domain-containing protein</fullName>
    </recommendedName>
</protein>
<dbReference type="PANTHER" id="PTHR21301:SF12">
    <property type="match status" value="1"/>
</dbReference>